<evidence type="ECO:0000256" key="1">
    <source>
        <dbReference type="SAM" id="Phobius"/>
    </source>
</evidence>
<gene>
    <name evidence="2" type="ORF">GCM10011494_21040</name>
</gene>
<keyword evidence="1" id="KW-1133">Transmembrane helix</keyword>
<comment type="caution">
    <text evidence="2">The sequence shown here is derived from an EMBL/GenBank/DDBJ whole genome shotgun (WGS) entry which is preliminary data.</text>
</comment>
<reference evidence="2" key="2">
    <citation type="submission" date="2020-09" db="EMBL/GenBank/DDBJ databases">
        <authorList>
            <person name="Sun Q."/>
            <person name="Zhou Y."/>
        </authorList>
    </citation>
    <scope>NUCLEOTIDE SEQUENCE</scope>
    <source>
        <strain evidence="2">CGMCC 1.15095</strain>
    </source>
</reference>
<proteinExistence type="predicted"/>
<keyword evidence="3" id="KW-1185">Reference proteome</keyword>
<feature type="transmembrane region" description="Helical" evidence="1">
    <location>
        <begin position="12"/>
        <end position="31"/>
    </location>
</feature>
<keyword evidence="1" id="KW-0472">Membrane</keyword>
<evidence type="ECO:0000313" key="3">
    <source>
        <dbReference type="Proteomes" id="UP000608154"/>
    </source>
</evidence>
<organism evidence="2 3">
    <name type="scientific">Novosphingobium endophyticum</name>
    <dbReference type="NCBI Taxonomy" id="1955250"/>
    <lineage>
        <taxon>Bacteria</taxon>
        <taxon>Pseudomonadati</taxon>
        <taxon>Pseudomonadota</taxon>
        <taxon>Alphaproteobacteria</taxon>
        <taxon>Sphingomonadales</taxon>
        <taxon>Sphingomonadaceae</taxon>
        <taxon>Novosphingobium</taxon>
    </lineage>
</organism>
<dbReference type="EMBL" id="BMHK01000012">
    <property type="protein sequence ID" value="GGC02281.1"/>
    <property type="molecule type" value="Genomic_DNA"/>
</dbReference>
<keyword evidence="1" id="KW-0812">Transmembrane</keyword>
<dbReference type="AlphaFoldDB" id="A0A916TTA9"/>
<dbReference type="Proteomes" id="UP000608154">
    <property type="component" value="Unassembled WGS sequence"/>
</dbReference>
<reference evidence="2" key="1">
    <citation type="journal article" date="2014" name="Int. J. Syst. Evol. Microbiol.">
        <title>Complete genome sequence of Corynebacterium casei LMG S-19264T (=DSM 44701T), isolated from a smear-ripened cheese.</title>
        <authorList>
            <consortium name="US DOE Joint Genome Institute (JGI-PGF)"/>
            <person name="Walter F."/>
            <person name="Albersmeier A."/>
            <person name="Kalinowski J."/>
            <person name="Ruckert C."/>
        </authorList>
    </citation>
    <scope>NUCLEOTIDE SEQUENCE</scope>
    <source>
        <strain evidence="2">CGMCC 1.15095</strain>
    </source>
</reference>
<name>A0A916TTA9_9SPHN</name>
<sequence>MGNDFHNRTDWVALVLAMFVWAGHFTLVWAASSAFPDQPEARWIAMALSLAAVLLLAALWRWRRTKTLCSVSGLGIALAAGGVAYDTLPPLLG</sequence>
<protein>
    <submittedName>
        <fullName evidence="2">Uncharacterized protein</fullName>
    </submittedName>
</protein>
<evidence type="ECO:0000313" key="2">
    <source>
        <dbReference type="EMBL" id="GGC02281.1"/>
    </source>
</evidence>
<feature type="transmembrane region" description="Helical" evidence="1">
    <location>
        <begin position="43"/>
        <end position="60"/>
    </location>
</feature>
<dbReference type="RefSeq" id="WP_188771241.1">
    <property type="nucleotide sequence ID" value="NZ_BMHK01000012.1"/>
</dbReference>
<feature type="transmembrane region" description="Helical" evidence="1">
    <location>
        <begin position="67"/>
        <end position="85"/>
    </location>
</feature>
<accession>A0A916TTA9</accession>